<dbReference type="KEGG" id="plm:Plim_4180"/>
<organism evidence="1 2">
    <name type="scientific">Planctopirus limnophila (strain ATCC 43296 / DSM 3776 / IFAM 1008 / Mu 290)</name>
    <name type="common">Planctomyces limnophilus</name>
    <dbReference type="NCBI Taxonomy" id="521674"/>
    <lineage>
        <taxon>Bacteria</taxon>
        <taxon>Pseudomonadati</taxon>
        <taxon>Planctomycetota</taxon>
        <taxon>Planctomycetia</taxon>
        <taxon>Planctomycetales</taxon>
        <taxon>Planctomycetaceae</taxon>
        <taxon>Planctopirus</taxon>
    </lineage>
</organism>
<dbReference type="OrthoDB" id="7593663at2"/>
<gene>
    <name evidence="1" type="ordered locus">Plim_4180</name>
</gene>
<dbReference type="eggNOG" id="ENOG50337VQ">
    <property type="taxonomic scope" value="Bacteria"/>
</dbReference>
<keyword evidence="2" id="KW-1185">Reference proteome</keyword>
<evidence type="ECO:0000313" key="1">
    <source>
        <dbReference type="EMBL" id="ADG69989.1"/>
    </source>
</evidence>
<protein>
    <submittedName>
        <fullName evidence="1">Uncharacterized protein</fullName>
    </submittedName>
</protein>
<name>D5SZ88_PLAL2</name>
<dbReference type="EMBL" id="CP001744">
    <property type="protein sequence ID" value="ADG69989.1"/>
    <property type="molecule type" value="Genomic_DNA"/>
</dbReference>
<dbReference type="Proteomes" id="UP000002220">
    <property type="component" value="Chromosome"/>
</dbReference>
<evidence type="ECO:0000313" key="2">
    <source>
        <dbReference type="Proteomes" id="UP000002220"/>
    </source>
</evidence>
<dbReference type="HOGENOM" id="CLU_871368_0_0_0"/>
<dbReference type="RefSeq" id="WP_013112420.1">
    <property type="nucleotide sequence ID" value="NC_014148.1"/>
</dbReference>
<proteinExistence type="predicted"/>
<dbReference type="AlphaFoldDB" id="D5SZ88"/>
<reference evidence="1 2" key="1">
    <citation type="journal article" date="2010" name="Stand. Genomic Sci.">
        <title>Complete genome sequence of Planctomyces limnophilus type strain (Mu 290).</title>
        <authorList>
            <person name="Labutti K."/>
            <person name="Sikorski J."/>
            <person name="Schneider S."/>
            <person name="Nolan M."/>
            <person name="Lucas S."/>
            <person name="Glavina Del Rio T."/>
            <person name="Tice H."/>
            <person name="Cheng J.F."/>
            <person name="Goodwin L."/>
            <person name="Pitluck S."/>
            <person name="Liolios K."/>
            <person name="Ivanova N."/>
            <person name="Mavromatis K."/>
            <person name="Mikhailova N."/>
            <person name="Pati A."/>
            <person name="Chen A."/>
            <person name="Palaniappan K."/>
            <person name="Land M."/>
            <person name="Hauser L."/>
            <person name="Chang Y.J."/>
            <person name="Jeffries C.D."/>
            <person name="Tindall B.J."/>
            <person name="Rohde M."/>
            <person name="Goker M."/>
            <person name="Woyke T."/>
            <person name="Bristow J."/>
            <person name="Eisen J.A."/>
            <person name="Markowitz V."/>
            <person name="Hugenholtz P."/>
            <person name="Kyrpides N.C."/>
            <person name="Klenk H.P."/>
            <person name="Lapidus A."/>
        </authorList>
    </citation>
    <scope>NUCLEOTIDE SEQUENCE [LARGE SCALE GENOMIC DNA]</scope>
    <source>
        <strain evidence="2">ATCC 43296 / DSM 3776 / IFAM 1008 / 290</strain>
    </source>
</reference>
<sequence length="339" mass="38682">MPLIVDPPPIEPLFLSPGDVWRPGDIWPPVLAGDNSLANVAVVTCHFNPCAYRAPVRNLQRFLQRMEQDALPVWTIELVASGEAEAPPGQRVRQVRSQSVLWHKERLLNRLIEELPPSIEKVFWVDADLLFDDSTWLMRGAAALDEFPVIQPFREAMHLACDAGELEANTTSHETKAMVSIAHARRSHPARSEDFGWAHPGFAWGARREILARHGLYDRHPLGSNDTLMVLAMTGSWGHPLVAQFPSGMRRDYLKWAEPFYDDVRGRIGDISGIVRHLWHGSLRKRAYAVREQILREHNFDPAAELVQNIDECWEWTTPDSPLAVAVKTYFQERREDQR</sequence>
<accession>D5SZ88</accession>
<dbReference type="STRING" id="521674.Plim_4180"/>